<feature type="compositionally biased region" description="Basic and acidic residues" evidence="2">
    <location>
        <begin position="208"/>
        <end position="224"/>
    </location>
</feature>
<feature type="coiled-coil region" evidence="1">
    <location>
        <begin position="465"/>
        <end position="530"/>
    </location>
</feature>
<feature type="region of interest" description="Disordered" evidence="2">
    <location>
        <begin position="169"/>
        <end position="275"/>
    </location>
</feature>
<dbReference type="EMBL" id="QGNW01000847">
    <property type="protein sequence ID" value="RVW60725.1"/>
    <property type="molecule type" value="Genomic_DNA"/>
</dbReference>
<feature type="compositionally biased region" description="Polar residues" evidence="2">
    <location>
        <begin position="229"/>
        <end position="241"/>
    </location>
</feature>
<dbReference type="InterPro" id="IPR044696">
    <property type="entry name" value="WIP1/2/3"/>
</dbReference>
<protein>
    <submittedName>
        <fullName evidence="4">WPP domain-interacting protein 1</fullName>
    </submittedName>
</protein>
<dbReference type="AlphaFoldDB" id="A0A438FL23"/>
<evidence type="ECO:0000256" key="3">
    <source>
        <dbReference type="SAM" id="Phobius"/>
    </source>
</evidence>
<evidence type="ECO:0000256" key="1">
    <source>
        <dbReference type="SAM" id="Coils"/>
    </source>
</evidence>
<keyword evidence="1" id="KW-0175">Coiled coil</keyword>
<reference evidence="4 5" key="1">
    <citation type="journal article" date="2018" name="PLoS Genet.">
        <title>Population sequencing reveals clonal diversity and ancestral inbreeding in the grapevine cultivar Chardonnay.</title>
        <authorList>
            <person name="Roach M.J."/>
            <person name="Johnson D.L."/>
            <person name="Bohlmann J."/>
            <person name="van Vuuren H.J."/>
            <person name="Jones S.J."/>
            <person name="Pretorius I.S."/>
            <person name="Schmidt S.A."/>
            <person name="Borneman A.R."/>
        </authorList>
    </citation>
    <scope>NUCLEOTIDE SEQUENCE [LARGE SCALE GENOMIC DNA]</scope>
    <source>
        <strain evidence="5">cv. Chardonnay</strain>
        <tissue evidence="4">Leaf</tissue>
    </source>
</reference>
<feature type="transmembrane region" description="Helical" evidence="3">
    <location>
        <begin position="607"/>
        <end position="628"/>
    </location>
</feature>
<feature type="compositionally biased region" description="Basic and acidic residues" evidence="2">
    <location>
        <begin position="245"/>
        <end position="269"/>
    </location>
</feature>
<sequence>MDLGRECLGHEESESIEDNELNPDRISLVEDTKINNNGSCAIEKVSSGGEFVDANVLAPDAKGKDDQQIVEPLDSPSTVPTKSPGLSGGSNPTTKGYGLKKWRRIRRDFVKDSSVSVDSSKMLKRGLSGSLNPAKPPYLSEIKQNSEGSVGSANILVKNSGVNDHLAAHASSSDSRFAVGSTFTAGTDSENSEDRSSKSSTAASAPKARHDMNAVLGHARDKNRMKNLSGKSSGNSIQRVQQGKPRTETSKKPRGERVKIEKENSHSSMDDEAQAGEKQFGEELQTGYSKETVGEVEDLSLDDLAADLPWEVKEEKGETDQPLIDQDSLVDSILALQSVQEALERDRENHQWDVIIAIVVLSMAFCWLMYLFPGYHDGALWKGIMKLKLDFQYIVNRLCITLAEVQKFGEIIAKEPISVCNSSIKDSSSADFASMGPEIHEASSSCQLSSEETRQSDSCFMETQMHSLKQNISSLESKLEEAMAMLKVKESRIVELEESGSAIELQQKQCREMETELEDLFKQKIEAEVEYLTLTRTIQKLRAGDQIMIYEEQKALAGEQAQMLNKLGEAEGKAAMLKKQAEKLETYCGDILGSEEVMKMEKRLCKVTLCFLIQLLLLLAFGLFVFQLPPHSSVVVPT</sequence>
<gene>
    <name evidence="4" type="primary">WIP1_1</name>
    <name evidence="4" type="ORF">CK203_053071</name>
</gene>
<comment type="caution">
    <text evidence="4">The sequence shown here is derived from an EMBL/GenBank/DDBJ whole genome shotgun (WGS) entry which is preliminary data.</text>
</comment>
<accession>A0A438FL23</accession>
<organism evidence="4 5">
    <name type="scientific">Vitis vinifera</name>
    <name type="common">Grape</name>
    <dbReference type="NCBI Taxonomy" id="29760"/>
    <lineage>
        <taxon>Eukaryota</taxon>
        <taxon>Viridiplantae</taxon>
        <taxon>Streptophyta</taxon>
        <taxon>Embryophyta</taxon>
        <taxon>Tracheophyta</taxon>
        <taxon>Spermatophyta</taxon>
        <taxon>Magnoliopsida</taxon>
        <taxon>eudicotyledons</taxon>
        <taxon>Gunneridae</taxon>
        <taxon>Pentapetalae</taxon>
        <taxon>rosids</taxon>
        <taxon>Vitales</taxon>
        <taxon>Vitaceae</taxon>
        <taxon>Viteae</taxon>
        <taxon>Vitis</taxon>
    </lineage>
</organism>
<keyword evidence="3" id="KW-0812">Transmembrane</keyword>
<feature type="transmembrane region" description="Helical" evidence="3">
    <location>
        <begin position="354"/>
        <end position="372"/>
    </location>
</feature>
<feature type="region of interest" description="Disordered" evidence="2">
    <location>
        <begin position="59"/>
        <end position="98"/>
    </location>
</feature>
<evidence type="ECO:0000313" key="5">
    <source>
        <dbReference type="Proteomes" id="UP000288805"/>
    </source>
</evidence>
<name>A0A438FL23_VITVI</name>
<keyword evidence="3" id="KW-0472">Membrane</keyword>
<proteinExistence type="predicted"/>
<feature type="region of interest" description="Disordered" evidence="2">
    <location>
        <begin position="119"/>
        <end position="149"/>
    </location>
</feature>
<evidence type="ECO:0000313" key="4">
    <source>
        <dbReference type="EMBL" id="RVW60725.1"/>
    </source>
</evidence>
<dbReference type="PANTHER" id="PTHR34562:SF8">
    <property type="entry name" value="WPP DOMAIN-INTERACTING PROTEIN 1"/>
    <property type="match status" value="1"/>
</dbReference>
<keyword evidence="3" id="KW-1133">Transmembrane helix</keyword>
<dbReference type="Proteomes" id="UP000288805">
    <property type="component" value="Unassembled WGS sequence"/>
</dbReference>
<dbReference type="PANTHER" id="PTHR34562">
    <property type="entry name" value="WPP DOMAIN-INTERACTING PROTEIN 2"/>
    <property type="match status" value="1"/>
</dbReference>
<evidence type="ECO:0000256" key="2">
    <source>
        <dbReference type="SAM" id="MobiDB-lite"/>
    </source>
</evidence>